<evidence type="ECO:0000313" key="2">
    <source>
        <dbReference type="Proteomes" id="UP001595191"/>
    </source>
</evidence>
<proteinExistence type="predicted"/>
<reference evidence="1" key="1">
    <citation type="submission" date="2024-09" db="EMBL/GenBank/DDBJ databases">
        <authorList>
            <person name="Liu J."/>
        </authorList>
    </citation>
    <scope>NUCLEOTIDE SEQUENCE</scope>
    <source>
        <strain evidence="1">NBU2967</strain>
    </source>
</reference>
<accession>A0ACC7LQI1</accession>
<evidence type="ECO:0000313" key="1">
    <source>
        <dbReference type="EMBL" id="MFH6604277.1"/>
    </source>
</evidence>
<keyword evidence="2" id="KW-1185">Reference proteome</keyword>
<dbReference type="EMBL" id="JBHFPV010000002">
    <property type="protein sequence ID" value="MFH6604277.1"/>
    <property type="molecule type" value="Genomic_DNA"/>
</dbReference>
<protein>
    <submittedName>
        <fullName evidence="1">DNA recombination protein RmuC</fullName>
    </submittedName>
</protein>
<gene>
    <name evidence="1" type="primary">rmuC</name>
    <name evidence="1" type="ORF">ACEZ3G_12365</name>
</gene>
<sequence length="449" mass="51614">MNEFLPYVIIGAICLAIGYFLGNYISGLKTKSSQSALQEREQQLKANLISLEHKLTDAEEYKTQLQSEKEQMGNQIVRYQADLENLELKNQEQKGEVEKLQEKFTKEFENLANKILEEKSLKFTERNEKNIKDILTPLNEKIQLFEKKVEESQKENISIHSALKEQLLNLQTQNLKITQEAENLTKALKGDSKMQGNWGELVLERVLEKSGLEKDREYTVQQSFTLEDGTRVLPDVIINLPDGKKMIVDSKVSLTDYERFINAEEDDLKDKFLKDHITSIRKHVDQLSAKKYEDLYEMESPDFVLMFVPIEPAFAIAINNDNSLYNKAFEQNIVIVTPSTLLATLRTIDSMWNNEKQQRNAIEIARQAGALYDKFEGFVSDLTKVGKKMDDAKSEYKGAMNKLIEGRGNIITSIERLKKMGAKAKKSISEPLLKRAQEDDFEEEPKLKL</sequence>
<comment type="caution">
    <text evidence="1">The sequence shown here is derived from an EMBL/GenBank/DDBJ whole genome shotgun (WGS) entry which is preliminary data.</text>
</comment>
<organism evidence="1 2">
    <name type="scientific">Meishania litoralis</name>
    <dbReference type="NCBI Taxonomy" id="3434685"/>
    <lineage>
        <taxon>Bacteria</taxon>
        <taxon>Pseudomonadati</taxon>
        <taxon>Bacteroidota</taxon>
        <taxon>Flavobacteriia</taxon>
        <taxon>Flavobacteriales</taxon>
        <taxon>Flavobacteriaceae</taxon>
        <taxon>Meishania</taxon>
    </lineage>
</organism>
<name>A0ACC7LQI1_9FLAO</name>
<dbReference type="Proteomes" id="UP001595191">
    <property type="component" value="Unassembled WGS sequence"/>
</dbReference>